<evidence type="ECO:0000313" key="2">
    <source>
        <dbReference type="EMBL" id="AYF99079.1"/>
    </source>
</evidence>
<dbReference type="PANTHER" id="PTHR43591:SF24">
    <property type="entry name" value="2-METHOXY-6-POLYPRENYL-1,4-BENZOQUINOL METHYLASE, MITOCHONDRIAL"/>
    <property type="match status" value="1"/>
</dbReference>
<dbReference type="PANTHER" id="PTHR43591">
    <property type="entry name" value="METHYLTRANSFERASE"/>
    <property type="match status" value="1"/>
</dbReference>
<evidence type="ECO:0000259" key="1">
    <source>
        <dbReference type="Pfam" id="PF08241"/>
    </source>
</evidence>
<dbReference type="GO" id="GO:0008757">
    <property type="term" value="F:S-adenosylmethionine-dependent methyltransferase activity"/>
    <property type="evidence" value="ECO:0007669"/>
    <property type="project" value="InterPro"/>
</dbReference>
<dbReference type="SUPFAM" id="SSF53335">
    <property type="entry name" value="S-adenosyl-L-methionine-dependent methyltransferases"/>
    <property type="match status" value="1"/>
</dbReference>
<dbReference type="InterPro" id="IPR029063">
    <property type="entry name" value="SAM-dependent_MTases_sf"/>
</dbReference>
<dbReference type="Pfam" id="PF08241">
    <property type="entry name" value="Methyltransf_11"/>
    <property type="match status" value="1"/>
</dbReference>
<organism evidence="2 3">
    <name type="scientific">Protaetiibacter intestinalis</name>
    <dbReference type="NCBI Taxonomy" id="2419774"/>
    <lineage>
        <taxon>Bacteria</taxon>
        <taxon>Bacillati</taxon>
        <taxon>Actinomycetota</taxon>
        <taxon>Actinomycetes</taxon>
        <taxon>Micrococcales</taxon>
        <taxon>Microbacteriaceae</taxon>
        <taxon>Protaetiibacter</taxon>
    </lineage>
</organism>
<dbReference type="Gene3D" id="3.40.50.150">
    <property type="entry name" value="Vaccinia Virus protein VP39"/>
    <property type="match status" value="1"/>
</dbReference>
<dbReference type="RefSeq" id="WP_120763448.1">
    <property type="nucleotide sequence ID" value="NZ_CP032630.1"/>
</dbReference>
<dbReference type="CDD" id="cd02440">
    <property type="entry name" value="AdoMet_MTases"/>
    <property type="match status" value="1"/>
</dbReference>
<proteinExistence type="predicted"/>
<keyword evidence="3" id="KW-1185">Reference proteome</keyword>
<protein>
    <submittedName>
        <fullName evidence="2">Methyltransferase domain-containing protein</fullName>
    </submittedName>
</protein>
<dbReference type="AlphaFoldDB" id="A0A387BDV7"/>
<feature type="domain" description="Methyltransferase type 11" evidence="1">
    <location>
        <begin position="38"/>
        <end position="130"/>
    </location>
</feature>
<name>A0A387BDV7_9MICO</name>
<dbReference type="InterPro" id="IPR013216">
    <property type="entry name" value="Methyltransf_11"/>
</dbReference>
<dbReference type="Proteomes" id="UP000278886">
    <property type="component" value="Chromosome"/>
</dbReference>
<sequence length="252" mass="26469">MAFDVAAEAYDRFMGRYSGPLAEELLEVAAAAPGQRVLDVGCGPGALTERLAAIVGPDAVAGVDPSASFVAAARMRLPRADIRLASAEALPFDDASFDGVYAHLVVQFIPDQPAGLAEMRRVARPGARVAVTAWDQTGRGPLAAYWAAAHAADAHVVDELSMRGVREGELAGLLREAGFVDVEAIALEVPVHHATFEEWWEPYTLGVGPAGGHFRASDPATRDRIREEARSALGDGPITLPGRAWGAIGAAP</sequence>
<keyword evidence="2" id="KW-0489">Methyltransferase</keyword>
<dbReference type="EMBL" id="CP032630">
    <property type="protein sequence ID" value="AYF99079.1"/>
    <property type="molecule type" value="Genomic_DNA"/>
</dbReference>
<keyword evidence="2" id="KW-0808">Transferase</keyword>
<dbReference type="OrthoDB" id="9795634at2"/>
<dbReference type="KEGG" id="lyd:D7I47_12980"/>
<dbReference type="GO" id="GO:0032259">
    <property type="term" value="P:methylation"/>
    <property type="evidence" value="ECO:0007669"/>
    <property type="project" value="UniProtKB-KW"/>
</dbReference>
<evidence type="ECO:0000313" key="3">
    <source>
        <dbReference type="Proteomes" id="UP000278886"/>
    </source>
</evidence>
<accession>A0A387BDV7</accession>
<gene>
    <name evidence="2" type="ORF">D7I47_12980</name>
</gene>
<reference evidence="3" key="1">
    <citation type="submission" date="2018-09" db="EMBL/GenBank/DDBJ databases">
        <title>Genome sequencing of strain 2DFWR-13.</title>
        <authorList>
            <person name="Heo J."/>
            <person name="Kim S.-J."/>
            <person name="Kwon S.-W."/>
        </authorList>
    </citation>
    <scope>NUCLEOTIDE SEQUENCE [LARGE SCALE GENOMIC DNA]</scope>
    <source>
        <strain evidence="3">2DFWR-13</strain>
    </source>
</reference>